<dbReference type="AlphaFoldDB" id="A0A4Q2IML8"/>
<evidence type="ECO:0000259" key="12">
    <source>
        <dbReference type="SMART" id="SM00965"/>
    </source>
</evidence>
<evidence type="ECO:0000256" key="8">
    <source>
        <dbReference type="ARBA" id="ARBA00023077"/>
    </source>
</evidence>
<dbReference type="SMART" id="SM00965">
    <property type="entry name" value="STN"/>
    <property type="match status" value="1"/>
</dbReference>
<dbReference type="PANTHER" id="PTHR32552">
    <property type="entry name" value="FERRICHROME IRON RECEPTOR-RELATED"/>
    <property type="match status" value="1"/>
</dbReference>
<dbReference type="InterPro" id="IPR000531">
    <property type="entry name" value="Beta-barrel_TonB"/>
</dbReference>
<comment type="similarity">
    <text evidence="11">Belongs to the TonB-dependent receptor family.</text>
</comment>
<evidence type="ECO:0000256" key="1">
    <source>
        <dbReference type="ARBA" id="ARBA00004571"/>
    </source>
</evidence>
<evidence type="ECO:0000256" key="10">
    <source>
        <dbReference type="ARBA" id="ARBA00023237"/>
    </source>
</evidence>
<dbReference type="InterPro" id="IPR012910">
    <property type="entry name" value="Plug_dom"/>
</dbReference>
<reference evidence="13 14" key="1">
    <citation type="submission" date="2019-01" db="EMBL/GenBank/DDBJ databases">
        <title>Sphingomonas mucosissima sp. nov. and Sphingomonas desiccabilis sp. nov., from biological soil crusts in the Colorado Plateau, USA.</title>
        <authorList>
            <person name="Zhu D."/>
        </authorList>
    </citation>
    <scope>NUCLEOTIDE SEQUENCE [LARGE SCALE GENOMIC DNA]</scope>
    <source>
        <strain evidence="13 14">CP1D</strain>
    </source>
</reference>
<dbReference type="SUPFAM" id="SSF56935">
    <property type="entry name" value="Porins"/>
    <property type="match status" value="1"/>
</dbReference>
<protein>
    <submittedName>
        <fullName evidence="13">TonB-dependent receptor</fullName>
    </submittedName>
</protein>
<keyword evidence="14" id="KW-1185">Reference proteome</keyword>
<name>A0A4Q2IML8_9SPHN</name>
<evidence type="ECO:0000313" key="13">
    <source>
        <dbReference type="EMBL" id="RXZ30553.1"/>
    </source>
</evidence>
<evidence type="ECO:0000256" key="11">
    <source>
        <dbReference type="RuleBase" id="RU003357"/>
    </source>
</evidence>
<keyword evidence="3" id="KW-1134">Transmembrane beta strand</keyword>
<dbReference type="EMBL" id="SDPT01000003">
    <property type="protein sequence ID" value="RXZ30553.1"/>
    <property type="molecule type" value="Genomic_DNA"/>
</dbReference>
<dbReference type="RefSeq" id="WP_129343145.1">
    <property type="nucleotide sequence ID" value="NZ_JACIDD010000003.1"/>
</dbReference>
<evidence type="ECO:0000256" key="5">
    <source>
        <dbReference type="ARBA" id="ARBA00022692"/>
    </source>
</evidence>
<evidence type="ECO:0000256" key="4">
    <source>
        <dbReference type="ARBA" id="ARBA00022496"/>
    </source>
</evidence>
<keyword evidence="5" id="KW-0812">Transmembrane</keyword>
<evidence type="ECO:0000256" key="3">
    <source>
        <dbReference type="ARBA" id="ARBA00022452"/>
    </source>
</evidence>
<dbReference type="GO" id="GO:0006826">
    <property type="term" value="P:iron ion transport"/>
    <property type="evidence" value="ECO:0007669"/>
    <property type="project" value="UniProtKB-KW"/>
</dbReference>
<accession>A0A4Q2IML8</accession>
<evidence type="ECO:0000256" key="7">
    <source>
        <dbReference type="ARBA" id="ARBA00023065"/>
    </source>
</evidence>
<dbReference type="Pfam" id="PF00593">
    <property type="entry name" value="TonB_dep_Rec_b-barrel"/>
    <property type="match status" value="1"/>
</dbReference>
<proteinExistence type="inferred from homology"/>
<keyword evidence="7" id="KW-0406">Ion transport</keyword>
<dbReference type="InterPro" id="IPR036942">
    <property type="entry name" value="Beta-barrel_TonB_sf"/>
</dbReference>
<dbReference type="InterPro" id="IPR039426">
    <property type="entry name" value="TonB-dep_rcpt-like"/>
</dbReference>
<dbReference type="InterPro" id="IPR011662">
    <property type="entry name" value="Secretin/TonB_short_N"/>
</dbReference>
<sequence length="799" mass="85753">MVRAASLAPLALLVAAAPAFGQERAAEVNVPAADAEAAVRLLGRQARISIGFRDPRLTRIRVNAVRGRYTPAQALERLLAGTSARAVRVAPASFVIDRAPPRLKPVIAAPRTPAPAAPEPAPEEIVVTATKRDVPLVAYAGGAQIIEGEALSLAEAARGTGLIETSAASVTSTHLGTGRNKLFIRGIADSSFVGPTQATVGQYWGNSRITYSAPDPSLRLYDVRSVEVLEGPQGTLYGAGSLGGVVRVVPNAPDLRTIGGAVWGGAQATEHGDPGVDGGAVLNLPVVEDRLALRVLAFGGIEGGYIDDRQRGLEDVNRVSSWGGRAALRYLPGDDWTIDITALGQRIDGDDSQYADRAGDRLSRASATAQPYRNDFWLGEALVRKTWGSLEWTSSIGYARQYVFEQFEGPRLDLARLDQAPAADATPTVFTQRNAIDMITAETRLARRGKDGAGWLVAASLLHNRARVRRSMGESGDRATLTGVRNQVDEVTLYGEYAMLPVQDVTVTLGGRITRSRLAGQSEDVAPVIALRMDPSAGDSRSETRGLPSASVSWRAGDQLTLFARYQEGFRPGGIAVRQDFIQRFQGDRVATLEGGARFGSDRVDSSVTLSYTRWRNIQADIVDGFGFPTTANIGDGRVVSIGWSGRWRPIAGLELDAALYLNDSRITDPAFTILPYDTVAIDQGRLPNVADRSGRLGARYSRDLGSGHHLDVSGYARYIGQSTLGIGSILGRLQGNYVDTGFDMRVGDDRRGLSLTVTNLLDARGNRFALGSPFLIRDQDQITPLKPRSIRIGLDFAF</sequence>
<keyword evidence="8 11" id="KW-0798">TonB box</keyword>
<feature type="domain" description="Secretin/TonB short N-terminal" evidence="12">
    <location>
        <begin position="48"/>
        <end position="99"/>
    </location>
</feature>
<keyword evidence="2" id="KW-0813">Transport</keyword>
<evidence type="ECO:0000313" key="14">
    <source>
        <dbReference type="Proteomes" id="UP000292347"/>
    </source>
</evidence>
<dbReference type="OrthoDB" id="9760333at2"/>
<evidence type="ECO:0000256" key="2">
    <source>
        <dbReference type="ARBA" id="ARBA00022448"/>
    </source>
</evidence>
<keyword evidence="13" id="KW-0675">Receptor</keyword>
<organism evidence="13 14">
    <name type="scientific">Sphingomonas desiccabilis</name>
    <dbReference type="NCBI Taxonomy" id="429134"/>
    <lineage>
        <taxon>Bacteria</taxon>
        <taxon>Pseudomonadati</taxon>
        <taxon>Pseudomonadota</taxon>
        <taxon>Alphaproteobacteria</taxon>
        <taxon>Sphingomonadales</taxon>
        <taxon>Sphingomonadaceae</taxon>
        <taxon>Sphingomonas</taxon>
    </lineage>
</organism>
<dbReference type="PANTHER" id="PTHR32552:SF81">
    <property type="entry name" value="TONB-DEPENDENT OUTER MEMBRANE RECEPTOR"/>
    <property type="match status" value="1"/>
</dbReference>
<evidence type="ECO:0000256" key="6">
    <source>
        <dbReference type="ARBA" id="ARBA00023004"/>
    </source>
</evidence>
<dbReference type="Proteomes" id="UP000292347">
    <property type="component" value="Unassembled WGS sequence"/>
</dbReference>
<gene>
    <name evidence="13" type="ORF">EO081_15415</name>
</gene>
<keyword evidence="10" id="KW-0998">Cell outer membrane</keyword>
<keyword evidence="9 11" id="KW-0472">Membrane</keyword>
<comment type="caution">
    <text evidence="13">The sequence shown here is derived from an EMBL/GenBank/DDBJ whole genome shotgun (WGS) entry which is preliminary data.</text>
</comment>
<dbReference type="Gene3D" id="3.55.50.30">
    <property type="match status" value="1"/>
</dbReference>
<evidence type="ECO:0000256" key="9">
    <source>
        <dbReference type="ARBA" id="ARBA00023136"/>
    </source>
</evidence>
<keyword evidence="4" id="KW-0410">Iron transport</keyword>
<comment type="subcellular location">
    <subcellularLocation>
        <location evidence="1">Cell outer membrane</location>
        <topology evidence="1">Multi-pass membrane protein</topology>
    </subcellularLocation>
</comment>
<dbReference type="GO" id="GO:0009279">
    <property type="term" value="C:cell outer membrane"/>
    <property type="evidence" value="ECO:0007669"/>
    <property type="project" value="UniProtKB-SubCell"/>
</dbReference>
<keyword evidence="6" id="KW-0408">Iron</keyword>
<dbReference type="Pfam" id="PF07715">
    <property type="entry name" value="Plug"/>
    <property type="match status" value="1"/>
</dbReference>
<dbReference type="Gene3D" id="2.40.170.20">
    <property type="entry name" value="TonB-dependent receptor, beta-barrel domain"/>
    <property type="match status" value="1"/>
</dbReference>